<organism evidence="2 3">
    <name type="scientific">Cellulomonas fengjieae</name>
    <dbReference type="NCBI Taxonomy" id="2819978"/>
    <lineage>
        <taxon>Bacteria</taxon>
        <taxon>Bacillati</taxon>
        <taxon>Actinomycetota</taxon>
        <taxon>Actinomycetes</taxon>
        <taxon>Micrococcales</taxon>
        <taxon>Cellulomonadaceae</taxon>
        <taxon>Cellulomonas</taxon>
    </lineage>
</organism>
<evidence type="ECO:0000256" key="1">
    <source>
        <dbReference type="SAM" id="MobiDB-lite"/>
    </source>
</evidence>
<feature type="compositionally biased region" description="Polar residues" evidence="1">
    <location>
        <begin position="127"/>
        <end position="141"/>
    </location>
</feature>
<feature type="region of interest" description="Disordered" evidence="1">
    <location>
        <begin position="122"/>
        <end position="187"/>
    </location>
</feature>
<sequence length="187" mass="20294">MTTTLLVGAAALWAARTLAEAERVWAMDPEDRALSQALTSSRASLHDRVGELRSRHPHSDGLRALNELNRETGPTFFFVAMDEDGQTRAEVGLEVRAELGIIWPRTVHASVCLDVTIEPATQERPGTITSEQTPCSASISPTDPPRPPHRDGIIPLDRLRTTVPKPTPPPPDRPVCYSGTDCTDVGG</sequence>
<feature type="compositionally biased region" description="Basic and acidic residues" evidence="1">
    <location>
        <begin position="146"/>
        <end position="160"/>
    </location>
</feature>
<reference evidence="2 3" key="1">
    <citation type="submission" date="2021-03" db="EMBL/GenBank/DDBJ databases">
        <title>novel species in genus Cellulomonas.</title>
        <authorList>
            <person name="Zhang G."/>
        </authorList>
    </citation>
    <scope>NUCLEOTIDE SEQUENCE [LARGE SCALE GENOMIC DNA]</scope>
    <source>
        <strain evidence="3">zg-ZUI188</strain>
    </source>
</reference>
<gene>
    <name evidence="2" type="ORF">J4035_10000</name>
</gene>
<name>A0ABS3SGU8_9CELL</name>
<accession>A0ABS3SGU8</accession>
<dbReference type="Proteomes" id="UP000678317">
    <property type="component" value="Unassembled WGS sequence"/>
</dbReference>
<comment type="caution">
    <text evidence="2">The sequence shown here is derived from an EMBL/GenBank/DDBJ whole genome shotgun (WGS) entry which is preliminary data.</text>
</comment>
<proteinExistence type="predicted"/>
<dbReference type="RefSeq" id="WP_208210104.1">
    <property type="nucleotide sequence ID" value="NZ_CP074404.1"/>
</dbReference>
<dbReference type="EMBL" id="JAGFBM010000004">
    <property type="protein sequence ID" value="MBO3084973.1"/>
    <property type="molecule type" value="Genomic_DNA"/>
</dbReference>
<protein>
    <submittedName>
        <fullName evidence="2">Uncharacterized protein</fullName>
    </submittedName>
</protein>
<evidence type="ECO:0000313" key="2">
    <source>
        <dbReference type="EMBL" id="MBO3084973.1"/>
    </source>
</evidence>
<evidence type="ECO:0000313" key="3">
    <source>
        <dbReference type="Proteomes" id="UP000678317"/>
    </source>
</evidence>
<keyword evidence="3" id="KW-1185">Reference proteome</keyword>